<evidence type="ECO:0000313" key="11">
    <source>
        <dbReference type="Proteomes" id="UP000034883"/>
    </source>
</evidence>
<evidence type="ECO:0000259" key="9">
    <source>
        <dbReference type="Pfam" id="PF17768"/>
    </source>
</evidence>
<dbReference type="InterPro" id="IPR004610">
    <property type="entry name" value="RecJ"/>
</dbReference>
<dbReference type="GO" id="GO:0008409">
    <property type="term" value="F:5'-3' exonuclease activity"/>
    <property type="evidence" value="ECO:0007669"/>
    <property type="project" value="InterPro"/>
</dbReference>
<comment type="similarity">
    <text evidence="1">Belongs to the RecJ family.</text>
</comment>
<keyword evidence="5 10" id="KW-0269">Exonuclease</keyword>
<dbReference type="InterPro" id="IPR001667">
    <property type="entry name" value="DDH_dom"/>
</dbReference>
<dbReference type="InterPro" id="IPR051673">
    <property type="entry name" value="SSDNA_exonuclease_RecJ"/>
</dbReference>
<dbReference type="SUPFAM" id="SSF64182">
    <property type="entry name" value="DHH phosphoesterases"/>
    <property type="match status" value="1"/>
</dbReference>
<evidence type="ECO:0000256" key="2">
    <source>
        <dbReference type="ARBA" id="ARBA00019841"/>
    </source>
</evidence>
<keyword evidence="3" id="KW-0540">Nuclease</keyword>
<feature type="domain" description="DDH" evidence="7">
    <location>
        <begin position="101"/>
        <end position="250"/>
    </location>
</feature>
<dbReference type="Gene3D" id="3.10.310.30">
    <property type="match status" value="1"/>
</dbReference>
<dbReference type="Pfam" id="PF02272">
    <property type="entry name" value="DHHA1"/>
    <property type="match status" value="1"/>
</dbReference>
<evidence type="ECO:0000313" key="10">
    <source>
        <dbReference type="EMBL" id="AKF07617.1"/>
    </source>
</evidence>
<name>A0A0F6W522_9BACT</name>
<evidence type="ECO:0000256" key="5">
    <source>
        <dbReference type="ARBA" id="ARBA00022839"/>
    </source>
</evidence>
<keyword evidence="11" id="KW-1185">Reference proteome</keyword>
<accession>A0A0F6W522</accession>
<dbReference type="KEGG" id="samy:DB32_004766"/>
<reference evidence="10 11" key="1">
    <citation type="submission" date="2015-03" db="EMBL/GenBank/DDBJ databases">
        <title>Genome assembly of Sandaracinus amylolyticus DSM 53668.</title>
        <authorList>
            <person name="Sharma G."/>
            <person name="Subramanian S."/>
        </authorList>
    </citation>
    <scope>NUCLEOTIDE SEQUENCE [LARGE SCALE GENOMIC DNA]</scope>
    <source>
        <strain evidence="10 11">DSM 53668</strain>
    </source>
</reference>
<dbReference type="InterPro" id="IPR041122">
    <property type="entry name" value="RecJ_OB"/>
</dbReference>
<feature type="region of interest" description="Disordered" evidence="6">
    <location>
        <begin position="1"/>
        <end position="32"/>
    </location>
</feature>
<gene>
    <name evidence="10" type="ORF">DB32_004766</name>
</gene>
<dbReference type="PANTHER" id="PTHR30255:SF2">
    <property type="entry name" value="SINGLE-STRANDED-DNA-SPECIFIC EXONUCLEASE RECJ"/>
    <property type="match status" value="1"/>
</dbReference>
<dbReference type="GO" id="GO:0003676">
    <property type="term" value="F:nucleic acid binding"/>
    <property type="evidence" value="ECO:0007669"/>
    <property type="project" value="InterPro"/>
</dbReference>
<feature type="domain" description="RecJ OB" evidence="9">
    <location>
        <begin position="479"/>
        <end position="579"/>
    </location>
</feature>
<dbReference type="PANTHER" id="PTHR30255">
    <property type="entry name" value="SINGLE-STRANDED-DNA-SPECIFIC EXONUCLEASE RECJ"/>
    <property type="match status" value="1"/>
</dbReference>
<dbReference type="InterPro" id="IPR003156">
    <property type="entry name" value="DHHA1_dom"/>
</dbReference>
<dbReference type="Pfam" id="PF17768">
    <property type="entry name" value="RecJ_OB"/>
    <property type="match status" value="1"/>
</dbReference>
<dbReference type="Gene3D" id="3.90.1640.30">
    <property type="match status" value="1"/>
</dbReference>
<dbReference type="GO" id="GO:0006281">
    <property type="term" value="P:DNA repair"/>
    <property type="evidence" value="ECO:0007669"/>
    <property type="project" value="InterPro"/>
</dbReference>
<dbReference type="STRING" id="927083.DB32_004766"/>
<organism evidence="10 11">
    <name type="scientific">Sandaracinus amylolyticus</name>
    <dbReference type="NCBI Taxonomy" id="927083"/>
    <lineage>
        <taxon>Bacteria</taxon>
        <taxon>Pseudomonadati</taxon>
        <taxon>Myxococcota</taxon>
        <taxon>Polyangia</taxon>
        <taxon>Polyangiales</taxon>
        <taxon>Sandaracinaceae</taxon>
        <taxon>Sandaracinus</taxon>
    </lineage>
</organism>
<protein>
    <recommendedName>
        <fullName evidence="2">Single-stranded-DNA-specific exonuclease RecJ</fullName>
    </recommendedName>
</protein>
<dbReference type="EMBL" id="CP011125">
    <property type="protein sequence ID" value="AKF07617.1"/>
    <property type="molecule type" value="Genomic_DNA"/>
</dbReference>
<proteinExistence type="inferred from homology"/>
<dbReference type="InterPro" id="IPR038763">
    <property type="entry name" value="DHH_sf"/>
</dbReference>
<evidence type="ECO:0000256" key="4">
    <source>
        <dbReference type="ARBA" id="ARBA00022801"/>
    </source>
</evidence>
<dbReference type="Pfam" id="PF01368">
    <property type="entry name" value="DHH"/>
    <property type="match status" value="1"/>
</dbReference>
<evidence type="ECO:0000259" key="8">
    <source>
        <dbReference type="Pfam" id="PF02272"/>
    </source>
</evidence>
<keyword evidence="4" id="KW-0378">Hydrolase</keyword>
<evidence type="ECO:0000259" key="7">
    <source>
        <dbReference type="Pfam" id="PF01368"/>
    </source>
</evidence>
<evidence type="ECO:0000256" key="1">
    <source>
        <dbReference type="ARBA" id="ARBA00005915"/>
    </source>
</evidence>
<dbReference type="NCBIfam" id="TIGR00644">
    <property type="entry name" value="recJ"/>
    <property type="match status" value="1"/>
</dbReference>
<feature type="domain" description="DHHA1" evidence="8">
    <location>
        <begin position="373"/>
        <end position="464"/>
    </location>
</feature>
<evidence type="ECO:0000256" key="3">
    <source>
        <dbReference type="ARBA" id="ARBA00022722"/>
    </source>
</evidence>
<dbReference type="Proteomes" id="UP000034883">
    <property type="component" value="Chromosome"/>
</dbReference>
<evidence type="ECO:0000256" key="6">
    <source>
        <dbReference type="SAM" id="MobiDB-lite"/>
    </source>
</evidence>
<dbReference type="OrthoDB" id="9809852at2"/>
<sequence>MGDSVALSRPSSVPAPKSPENTAKAAWREAENDPPAALELGRALGISPTIAQILIHRGLQDPAVAREYLEPRLSGLTIPDGMIDRSAAADRLARAIRARERIAVFGDYDVDGTTSTAILCDALEQMGGDVVALVASRFAGGYGLSAPALERVRATGATLLVTCDCGSSDHARVAAARAAGIDVIVVDHHLVPAEPLPANAFLNPHRPDCAFPYKGLSSAGLALSLAAAVRAVLGAKLDLRELLDLVALGTIADVAPLDGDNRRLVRAGLVRLAQPTRPGLVALREQAKMRAGGSLGGIDVAFRLAPRLNAAGRLGDPAITVALLRARTMVDARAHAIAIEALNEERKAITRRITEEAVAQVREIYDGRHDGGIVVASEGWHRGVVGIVAARLVDLFDAPVLAIAIEDGVGHGSGRTPAGFPLYDAIKACRGELVTFGGHQAAAGLSVRAPRVDALRAAFDDTCRTLRAQRGDVDTSKRIDVVLDAASYPLPRASELALLEPLGASNQEPVVAVHGARVEDAQPVGDGHLKMVVRFGGTKLRCFGWEMGASLERIGRQVDVIGTLRPDDWTGGEAVELRLAAVL</sequence>
<dbReference type="AlphaFoldDB" id="A0A0F6W522"/>
<dbReference type="GO" id="GO:0006310">
    <property type="term" value="P:DNA recombination"/>
    <property type="evidence" value="ECO:0007669"/>
    <property type="project" value="InterPro"/>
</dbReference>